<evidence type="ECO:0000313" key="1">
    <source>
        <dbReference type="EMBL" id="PTB36319.1"/>
    </source>
</evidence>
<reference evidence="1 2" key="1">
    <citation type="submission" date="2016-07" db="EMBL/GenBank/DDBJ databases">
        <title>Multiple horizontal gene transfer events from other fungi enriched the ability of initially mycotrophic Trichoderma (Ascomycota) to feed on dead plant biomass.</title>
        <authorList>
            <consortium name="DOE Joint Genome Institute"/>
            <person name="Aerts A."/>
            <person name="Atanasova L."/>
            <person name="Chenthamara K."/>
            <person name="Zhang J."/>
            <person name="Grujic M."/>
            <person name="Henrissat B."/>
            <person name="Kuo A."/>
            <person name="Salamov A."/>
            <person name="Lipzen A."/>
            <person name="Labutti K."/>
            <person name="Barry K."/>
            <person name="Miao Y."/>
            <person name="Rahimi M.J."/>
            <person name="Shen Q."/>
            <person name="Grigoriev I.V."/>
            <person name="Kubicek C.P."/>
            <person name="Druzhinina I.S."/>
        </authorList>
    </citation>
    <scope>NUCLEOTIDE SEQUENCE [LARGE SCALE GENOMIC DNA]</scope>
    <source>
        <strain evidence="1 2">CBS 433.97</strain>
    </source>
</reference>
<dbReference type="OrthoDB" id="10429644at2759"/>
<accession>A0A2T3YUW0</accession>
<sequence length="244" mass="26853">MAGTSSHFSTRSTTRCPILPSLTEQMSLANGISIGGQTGMATGLQRDLHYGYYYYQCGILVRACLGKHNAISACGRWELGWPSGSPVSACREERGRAFEACIRSTRKSALATYTWSKTTVSNSCKAHVKSSFRYCQMRQWPDTPPLQLFYCYMGMESPSSHIPGKSASPVGQQAAWTHRVTSSATRPLQPIKDIPSCIRNSLLIFVGSRVCSVQGYQLGSDSCDYTALFNATARRSPLLMLKYT</sequence>
<keyword evidence="2" id="KW-1185">Reference proteome</keyword>
<dbReference type="Proteomes" id="UP000240493">
    <property type="component" value="Unassembled WGS sequence"/>
</dbReference>
<gene>
    <name evidence="1" type="ORF">M441DRAFT_73123</name>
</gene>
<evidence type="ECO:0000313" key="2">
    <source>
        <dbReference type="Proteomes" id="UP000240493"/>
    </source>
</evidence>
<name>A0A2T3YUW0_TRIA4</name>
<protein>
    <submittedName>
        <fullName evidence="1">Uncharacterized protein</fullName>
    </submittedName>
</protein>
<dbReference type="EMBL" id="KZ679270">
    <property type="protein sequence ID" value="PTB36319.1"/>
    <property type="molecule type" value="Genomic_DNA"/>
</dbReference>
<dbReference type="AlphaFoldDB" id="A0A2T3YUW0"/>
<organism evidence="1 2">
    <name type="scientific">Trichoderma asperellum (strain ATCC 204424 / CBS 433.97 / NBRC 101777)</name>
    <dbReference type="NCBI Taxonomy" id="1042311"/>
    <lineage>
        <taxon>Eukaryota</taxon>
        <taxon>Fungi</taxon>
        <taxon>Dikarya</taxon>
        <taxon>Ascomycota</taxon>
        <taxon>Pezizomycotina</taxon>
        <taxon>Sordariomycetes</taxon>
        <taxon>Hypocreomycetidae</taxon>
        <taxon>Hypocreales</taxon>
        <taxon>Hypocreaceae</taxon>
        <taxon>Trichoderma</taxon>
    </lineage>
</organism>
<proteinExistence type="predicted"/>